<sequence>MGTVAQFQLEWSSHQVVAIFDQRKCEEVFVGGQGGESFSIRETWLEDGEKPSHFILHHPTYSHYVPIVHTFHFEDGNPEEENPEEENRRQDNREGSRQACPNPQVSLYPDYPLVKDFPNPVLVVTVRKGFFTSRTIVDAVPLSLYLVKDGLRIQIEACGDLGLVHIACVRRGRGGRNKLLHRTQIDTSLKPIQVILEGTDQLMRATHLTYEVEGHCAGFTAQHSPITSMRRPFTALMVPESVNKNTFDDERFCI</sequence>
<gene>
    <name evidence="2" type="ORF">GNI_112910</name>
</gene>
<feature type="compositionally biased region" description="Basic and acidic residues" evidence="1">
    <location>
        <begin position="85"/>
        <end position="96"/>
    </location>
</feature>
<accession>A0A023B3B4</accession>
<keyword evidence="3" id="KW-1185">Reference proteome</keyword>
<dbReference type="AlphaFoldDB" id="A0A023B3B4"/>
<reference evidence="2" key="1">
    <citation type="submission" date="2013-12" db="EMBL/GenBank/DDBJ databases">
        <authorList>
            <person name="Omoto C.K."/>
            <person name="Sibley D."/>
            <person name="Venepally P."/>
            <person name="Hadjithomas M."/>
            <person name="Karamycheva S."/>
            <person name="Brunk B."/>
            <person name="Roos D."/>
            <person name="Caler E."/>
            <person name="Lorenzi H."/>
        </authorList>
    </citation>
    <scope>NUCLEOTIDE SEQUENCE</scope>
</reference>
<organism evidence="2 3">
    <name type="scientific">Gregarina niphandrodes</name>
    <name type="common">Septate eugregarine</name>
    <dbReference type="NCBI Taxonomy" id="110365"/>
    <lineage>
        <taxon>Eukaryota</taxon>
        <taxon>Sar</taxon>
        <taxon>Alveolata</taxon>
        <taxon>Apicomplexa</taxon>
        <taxon>Conoidasida</taxon>
        <taxon>Gregarinasina</taxon>
        <taxon>Eugregarinorida</taxon>
        <taxon>Gregarinidae</taxon>
        <taxon>Gregarina</taxon>
    </lineage>
</organism>
<protein>
    <submittedName>
        <fullName evidence="2">Uncharacterized protein</fullName>
    </submittedName>
</protein>
<name>A0A023B3B4_GRENI</name>
<dbReference type="Proteomes" id="UP000019763">
    <property type="component" value="Unassembled WGS sequence"/>
</dbReference>
<evidence type="ECO:0000313" key="2">
    <source>
        <dbReference type="EMBL" id="EZG55450.1"/>
    </source>
</evidence>
<comment type="caution">
    <text evidence="2">The sequence shown here is derived from an EMBL/GenBank/DDBJ whole genome shotgun (WGS) entry which is preliminary data.</text>
</comment>
<proteinExistence type="predicted"/>
<evidence type="ECO:0000313" key="3">
    <source>
        <dbReference type="Proteomes" id="UP000019763"/>
    </source>
</evidence>
<dbReference type="VEuPathDB" id="CryptoDB:GNI_112910"/>
<feature type="region of interest" description="Disordered" evidence="1">
    <location>
        <begin position="75"/>
        <end position="104"/>
    </location>
</feature>
<dbReference type="RefSeq" id="XP_011131550.1">
    <property type="nucleotide sequence ID" value="XM_011133248.1"/>
</dbReference>
<evidence type="ECO:0000256" key="1">
    <source>
        <dbReference type="SAM" id="MobiDB-lite"/>
    </source>
</evidence>
<dbReference type="EMBL" id="AFNH02000845">
    <property type="protein sequence ID" value="EZG55450.1"/>
    <property type="molecule type" value="Genomic_DNA"/>
</dbReference>
<dbReference type="GeneID" id="22913970"/>